<evidence type="ECO:0000313" key="2">
    <source>
        <dbReference type="Proteomes" id="UP000324974"/>
    </source>
</evidence>
<dbReference type="Proteomes" id="UP000324974">
    <property type="component" value="Chromosome"/>
</dbReference>
<reference evidence="2" key="1">
    <citation type="submission" date="2019-08" db="EMBL/GenBank/DDBJ databases">
        <title>Limnoglobus roseus gen. nov., sp. nov., a novel freshwater planctomycete with a giant genome from the family Gemmataceae.</title>
        <authorList>
            <person name="Kulichevskaya I.S."/>
            <person name="Naumoff D.G."/>
            <person name="Miroshnikov K."/>
            <person name="Ivanova A."/>
            <person name="Philippov D.A."/>
            <person name="Hakobyan A."/>
            <person name="Rijpstra I.C."/>
            <person name="Sinninghe Damste J.S."/>
            <person name="Liesack W."/>
            <person name="Dedysh S.N."/>
        </authorList>
    </citation>
    <scope>NUCLEOTIDE SEQUENCE [LARGE SCALE GENOMIC DNA]</scope>
    <source>
        <strain evidence="2">PX52</strain>
    </source>
</reference>
<proteinExistence type="predicted"/>
<evidence type="ECO:0000313" key="1">
    <source>
        <dbReference type="EMBL" id="QEL19601.1"/>
    </source>
</evidence>
<dbReference type="EMBL" id="CP042425">
    <property type="protein sequence ID" value="QEL19601.1"/>
    <property type="molecule type" value="Genomic_DNA"/>
</dbReference>
<dbReference type="SUPFAM" id="SSF52317">
    <property type="entry name" value="Class I glutamine amidotransferase-like"/>
    <property type="match status" value="1"/>
</dbReference>
<dbReference type="InterPro" id="IPR029062">
    <property type="entry name" value="Class_I_gatase-like"/>
</dbReference>
<name>A0A5C1AK67_9BACT</name>
<protein>
    <submittedName>
        <fullName evidence="1">Uncharacterized protein</fullName>
    </submittedName>
</protein>
<accession>A0A5C1AK67</accession>
<dbReference type="OrthoDB" id="9792664at2"/>
<organism evidence="1 2">
    <name type="scientific">Limnoglobus roseus</name>
    <dbReference type="NCBI Taxonomy" id="2598579"/>
    <lineage>
        <taxon>Bacteria</taxon>
        <taxon>Pseudomonadati</taxon>
        <taxon>Planctomycetota</taxon>
        <taxon>Planctomycetia</taxon>
        <taxon>Gemmatales</taxon>
        <taxon>Gemmataceae</taxon>
        <taxon>Limnoglobus</taxon>
    </lineage>
</organism>
<gene>
    <name evidence="1" type="ORF">PX52LOC_06677</name>
</gene>
<sequence length="264" mass="27498">MSVWTRLFNLSNSPRPKAKTRLGIDSLEAREVPAIVFVGGWGASAYQYATSDPAPAALPSVTDLVLDRFNPHAAHDDVVVDGKIITGQNFDSAAATAGASDYSAVVFVGGWGSSSYHHETGALRNVSAATPTDQFSLNYAKIRFDTATVSDSLTVPEPRPEPIIVGEYLILSAQISGTGDSGRDVLIGGPSVNTTVAADPAPVSGHGNSSLGFEVHCVDHQAQDPTTIADDVVVDGRIITGENFDSAAVASSGYIRIKKLNSGG</sequence>
<dbReference type="RefSeq" id="WP_149113973.1">
    <property type="nucleotide sequence ID" value="NZ_CP042425.1"/>
</dbReference>
<dbReference type="KEGG" id="lrs:PX52LOC_06677"/>
<dbReference type="AlphaFoldDB" id="A0A5C1AK67"/>
<keyword evidence="2" id="KW-1185">Reference proteome</keyword>